<evidence type="ECO:0000256" key="3">
    <source>
        <dbReference type="ARBA" id="ARBA00009284"/>
    </source>
</evidence>
<dbReference type="InterPro" id="IPR007444">
    <property type="entry name" value="Glucan_biosyn_MdoG_C"/>
</dbReference>
<dbReference type="SUPFAM" id="SSF74650">
    <property type="entry name" value="Galactose mutarotase-like"/>
    <property type="match status" value="1"/>
</dbReference>
<dbReference type="PANTHER" id="PTHR30504:SF4">
    <property type="entry name" value="GLUCANS BIOSYNTHESIS PROTEIN G"/>
    <property type="match status" value="1"/>
</dbReference>
<dbReference type="Proteomes" id="UP001139319">
    <property type="component" value="Unassembled WGS sequence"/>
</dbReference>
<dbReference type="Gene3D" id="2.70.98.10">
    <property type="match status" value="1"/>
</dbReference>
<keyword evidence="5" id="KW-0732">Signal</keyword>
<dbReference type="RefSeq" id="WP_253967467.1">
    <property type="nucleotide sequence ID" value="NZ_JAMFTH010000001.1"/>
</dbReference>
<dbReference type="EMBL" id="JAMFTH010000001">
    <property type="protein sequence ID" value="MCP8899212.1"/>
    <property type="molecule type" value="Genomic_DNA"/>
</dbReference>
<dbReference type="GO" id="GO:0030288">
    <property type="term" value="C:outer membrane-bounded periplasmic space"/>
    <property type="evidence" value="ECO:0007669"/>
    <property type="project" value="TreeGrafter"/>
</dbReference>
<evidence type="ECO:0000259" key="7">
    <source>
        <dbReference type="Pfam" id="PF04349"/>
    </source>
</evidence>
<gene>
    <name evidence="8" type="ORF">M6D89_07885</name>
</gene>
<dbReference type="InterPro" id="IPR014756">
    <property type="entry name" value="Ig_E-set"/>
</dbReference>
<comment type="pathway">
    <text evidence="2">Glycan metabolism; osmoregulated periplasmic glucan (OPG) biosynthesis.</text>
</comment>
<comment type="subcellular location">
    <subcellularLocation>
        <location evidence="1">Periplasm</location>
    </subcellularLocation>
</comment>
<dbReference type="GO" id="GO:0030246">
    <property type="term" value="F:carbohydrate binding"/>
    <property type="evidence" value="ECO:0007669"/>
    <property type="project" value="InterPro"/>
</dbReference>
<evidence type="ECO:0000256" key="5">
    <source>
        <dbReference type="ARBA" id="ARBA00022729"/>
    </source>
</evidence>
<accession>A0A9X2I4C5</accession>
<dbReference type="InterPro" id="IPR011013">
    <property type="entry name" value="Gal_mutarotase_sf_dom"/>
</dbReference>
<dbReference type="GO" id="GO:0051274">
    <property type="term" value="P:beta-glucan biosynthetic process"/>
    <property type="evidence" value="ECO:0007669"/>
    <property type="project" value="TreeGrafter"/>
</dbReference>
<evidence type="ECO:0000313" key="9">
    <source>
        <dbReference type="Proteomes" id="UP001139319"/>
    </source>
</evidence>
<comment type="caution">
    <text evidence="8">The sequence shown here is derived from an EMBL/GenBank/DDBJ whole genome shotgun (WGS) entry which is preliminary data.</text>
</comment>
<evidence type="ECO:0000256" key="4">
    <source>
        <dbReference type="ARBA" id="ARBA00015376"/>
    </source>
</evidence>
<dbReference type="InterPro" id="IPR014718">
    <property type="entry name" value="GH-type_carb-bd"/>
</dbReference>
<proteinExistence type="inferred from homology"/>
<dbReference type="Pfam" id="PF04349">
    <property type="entry name" value="MdoG"/>
    <property type="match status" value="1"/>
</dbReference>
<comment type="similarity">
    <text evidence="3">Belongs to the OpgD/OpgG family.</text>
</comment>
<evidence type="ECO:0000256" key="2">
    <source>
        <dbReference type="ARBA" id="ARBA00005001"/>
    </source>
</evidence>
<sequence length="541" mass="60827">MNQSSRKFRDAQPSARPTLASGVLYALLFFTCLILSAVSLPGAAQTTSKDAPNVVFAIVKERAAKLAEQAYQQPNYQVPQALSEMNYEQYRSIHFRREAGLWQHDSLFEVQFFHPGFYYNEPVNITTVDRSGTHARIPFKPEFFRYGDQAKSVADAVNKDLGYAGFRVHYPLNEADRKSEFMVFQGATYFRIVGPGQVYGISARGLAIDTAETSGEEFPVFRDFWLIQPDEKQTNLTVIALMDSPSISGAYRFTLKPGAPTKVDVDAALYPRTDIHKVGVAPLTSMFFHGENSTTYVDDIRPEIHDSDGLLLQSADDSWVWRPLSNPKTLRVSSLQQTNPKGFGLLQRDRDFNSYLDAEAHYAERPSLWVTPKGDWGEGRVEIVEIPTDSETNDNIVAYWVPGQPLKPKREHLFSYQLRTFEDRLPEQTLAQVERTRIGWAAIPGQEEGPPRAHRKFAIDFSGGELTNISAEAELEAQTTVSGGEITDVVVQSLPALGTWRIAFTLIPEGETPADMQVSLSMRDQQLSEVWSYVWYSDAIE</sequence>
<dbReference type="PANTHER" id="PTHR30504">
    <property type="entry name" value="GLUCANS BIOSYNTHESIS PROTEIN"/>
    <property type="match status" value="1"/>
</dbReference>
<dbReference type="SUPFAM" id="SSF81296">
    <property type="entry name" value="E set domains"/>
    <property type="match status" value="1"/>
</dbReference>
<keyword evidence="9" id="KW-1185">Reference proteome</keyword>
<dbReference type="AlphaFoldDB" id="A0A9X2I4C5"/>
<protein>
    <recommendedName>
        <fullName evidence="4">Glucans biosynthesis protein G</fullName>
    </recommendedName>
</protein>
<dbReference type="GO" id="GO:0003824">
    <property type="term" value="F:catalytic activity"/>
    <property type="evidence" value="ECO:0007669"/>
    <property type="project" value="InterPro"/>
</dbReference>
<evidence type="ECO:0000256" key="6">
    <source>
        <dbReference type="ARBA" id="ARBA00022764"/>
    </source>
</evidence>
<keyword evidence="6" id="KW-0574">Periplasm</keyword>
<reference evidence="8" key="2">
    <citation type="submission" date="2023-01" db="EMBL/GenBank/DDBJ databases">
        <title>Gilvimarinus xylanilyticus HB14 isolated from Caulerpa lentillifera aquaculture base in Hainan, China.</title>
        <authorList>
            <person name="Zhang Y.-J."/>
        </authorList>
    </citation>
    <scope>NUCLEOTIDE SEQUENCE</scope>
    <source>
        <strain evidence="8">HB14</strain>
    </source>
</reference>
<evidence type="ECO:0000256" key="1">
    <source>
        <dbReference type="ARBA" id="ARBA00004418"/>
    </source>
</evidence>
<name>A0A9X2I4C5_9GAMM</name>
<feature type="domain" description="Glucan biosynthesis periplasmic MdoG C-terminal" evidence="7">
    <location>
        <begin position="56"/>
        <end position="535"/>
    </location>
</feature>
<organism evidence="8 9">
    <name type="scientific">Gilvimarinus xylanilyticus</name>
    <dbReference type="NCBI Taxonomy" id="2944139"/>
    <lineage>
        <taxon>Bacteria</taxon>
        <taxon>Pseudomonadati</taxon>
        <taxon>Pseudomonadota</taxon>
        <taxon>Gammaproteobacteria</taxon>
        <taxon>Cellvibrionales</taxon>
        <taxon>Cellvibrionaceae</taxon>
        <taxon>Gilvimarinus</taxon>
    </lineage>
</organism>
<dbReference type="FunFam" id="2.70.98.10:FF:000001">
    <property type="entry name" value="Glucans biosynthesis protein G"/>
    <property type="match status" value="1"/>
</dbReference>
<dbReference type="Gene3D" id="2.60.40.10">
    <property type="entry name" value="Immunoglobulins"/>
    <property type="match status" value="1"/>
</dbReference>
<dbReference type="InterPro" id="IPR013783">
    <property type="entry name" value="Ig-like_fold"/>
</dbReference>
<reference evidence="8" key="1">
    <citation type="submission" date="2022-05" db="EMBL/GenBank/DDBJ databases">
        <authorList>
            <person name="Sun H.-N."/>
        </authorList>
    </citation>
    <scope>NUCLEOTIDE SEQUENCE</scope>
    <source>
        <strain evidence="8">HB14</strain>
    </source>
</reference>
<dbReference type="InterPro" id="IPR014438">
    <property type="entry name" value="Glucan_biosyn_MdoG/MdoD"/>
</dbReference>
<evidence type="ECO:0000313" key="8">
    <source>
        <dbReference type="EMBL" id="MCP8899212.1"/>
    </source>
</evidence>
<dbReference type="PIRSF" id="PIRSF006281">
    <property type="entry name" value="MdoG"/>
    <property type="match status" value="1"/>
</dbReference>